<dbReference type="InterPro" id="IPR027417">
    <property type="entry name" value="P-loop_NTPase"/>
</dbReference>
<keyword evidence="2 4" id="KW-0169">Cobalamin biosynthesis</keyword>
<dbReference type="InterPro" id="IPR011698">
    <property type="entry name" value="GATase_3"/>
</dbReference>
<keyword evidence="8" id="KW-1185">Reference proteome</keyword>
<evidence type="ECO:0000256" key="1">
    <source>
        <dbReference type="ARBA" id="ARBA00004953"/>
    </source>
</evidence>
<dbReference type="NCBIfam" id="TIGR00313">
    <property type="entry name" value="cobQ"/>
    <property type="match status" value="1"/>
</dbReference>
<protein>
    <recommendedName>
        <fullName evidence="4">Cobyric acid synthase</fullName>
    </recommendedName>
</protein>
<dbReference type="AlphaFoldDB" id="A0A292YCJ8"/>
<dbReference type="InterPro" id="IPR029062">
    <property type="entry name" value="Class_I_gatase-like"/>
</dbReference>
<evidence type="ECO:0000259" key="5">
    <source>
        <dbReference type="Pfam" id="PF01656"/>
    </source>
</evidence>
<evidence type="ECO:0000313" key="7">
    <source>
        <dbReference type="EMBL" id="GAX89222.1"/>
    </source>
</evidence>
<comment type="caution">
    <text evidence="7">The sequence shown here is derived from an EMBL/GenBank/DDBJ whole genome shotgun (WGS) entry which is preliminary data.</text>
</comment>
<dbReference type="Pfam" id="PF01656">
    <property type="entry name" value="CbiA"/>
    <property type="match status" value="1"/>
</dbReference>
<dbReference type="CDD" id="cd01750">
    <property type="entry name" value="GATase1_CobQ"/>
    <property type="match status" value="1"/>
</dbReference>
<feature type="domain" description="CobB/CobQ-like glutamine amidotransferase" evidence="6">
    <location>
        <begin position="251"/>
        <end position="445"/>
    </location>
</feature>
<dbReference type="Gene3D" id="3.40.50.300">
    <property type="entry name" value="P-loop containing nucleotide triphosphate hydrolases"/>
    <property type="match status" value="1"/>
</dbReference>
<dbReference type="PROSITE" id="PS51274">
    <property type="entry name" value="GATASE_COBBQ"/>
    <property type="match status" value="1"/>
</dbReference>
<feature type="active site" evidence="4">
    <location>
        <position position="437"/>
    </location>
</feature>
<evidence type="ECO:0000256" key="2">
    <source>
        <dbReference type="ARBA" id="ARBA00022573"/>
    </source>
</evidence>
<dbReference type="HAMAP" id="MF_00028">
    <property type="entry name" value="CobQ"/>
    <property type="match status" value="1"/>
</dbReference>
<feature type="domain" description="CobQ/CobB/MinD/ParA nucleotide binding" evidence="5">
    <location>
        <begin position="1"/>
        <end position="227"/>
    </location>
</feature>
<keyword evidence="3 4" id="KW-0315">Glutamine amidotransferase</keyword>
<accession>A0A292YCJ8</accession>
<dbReference type="Proteomes" id="UP000217785">
    <property type="component" value="Unassembled WGS sequence"/>
</dbReference>
<dbReference type="InterPro" id="IPR002586">
    <property type="entry name" value="CobQ/CobB/MinD/ParA_Nub-bd_dom"/>
</dbReference>
<dbReference type="PANTHER" id="PTHR21343">
    <property type="entry name" value="DETHIOBIOTIN SYNTHETASE"/>
    <property type="match status" value="1"/>
</dbReference>
<dbReference type="InterPro" id="IPR004459">
    <property type="entry name" value="CobQ_synth"/>
</dbReference>
<sequence>MVQGTASDAGKSLLCTALCRIFARRGFTVAPFKSQNMALNSYVTADGKEIGRAQGVQAEACGIPATVDMNPILLKPKGNMTSQVVVRGVPIGDMSAIDYRLDYVPTAIGIIKDSLARLCNTHEVVVLEGAGSPVEINLKDRDITNMKVAELADAPVILVADIDRGGVFASIVGTLELLEPRERERVKGFVINKFRGDIRLLEPGLDWLEKRTGIPVLGVVPYQRDLYIESEDSVVLDKMNLKKPAVANELDVVVIRFPLISNFTDVDPLRFEPDVSLRFVSSPDELGQPDLIILPGTKNTVDDLLWLTQKGLAARLVAMPPAANILGICGGYQMLGSRLLDPDLVESNLPELQGLGLLDITTRFLPHKTTVQAAGRVLDMPGAASCLTGLTVEGYEIHMGRSERGNVRPFARLCSANGVHEDGAVNRDGTVIGTYLHGILHNDEWRRSFLDGIRVKKGLLPIGKTTSNYKRRMEAFDQWADAVETAIDMDRLLSIMKNKGEHKSENLYANRR</sequence>
<proteinExistence type="inferred from homology"/>
<dbReference type="UniPathway" id="UPA00148"/>
<dbReference type="OrthoDB" id="9808302at2"/>
<dbReference type="SUPFAM" id="SSF52540">
    <property type="entry name" value="P-loop containing nucleoside triphosphate hydrolases"/>
    <property type="match status" value="1"/>
</dbReference>
<dbReference type="Gene3D" id="3.40.50.880">
    <property type="match status" value="1"/>
</dbReference>
<dbReference type="SUPFAM" id="SSF52317">
    <property type="entry name" value="Class I glutamine amidotransferase-like"/>
    <property type="match status" value="1"/>
</dbReference>
<evidence type="ECO:0000256" key="3">
    <source>
        <dbReference type="ARBA" id="ARBA00022962"/>
    </source>
</evidence>
<comment type="function">
    <text evidence="4">Catalyzes amidations at positions B, D, E, and G on adenosylcobyrinic A,C-diamide. NH(2) groups are provided by glutamine, and one molecule of ATP is hydrogenolyzed for each amidation.</text>
</comment>
<dbReference type="GO" id="GO:0009236">
    <property type="term" value="P:cobalamin biosynthetic process"/>
    <property type="evidence" value="ECO:0007669"/>
    <property type="project" value="UniProtKB-UniRule"/>
</dbReference>
<dbReference type="InterPro" id="IPR047045">
    <property type="entry name" value="CobQ_N"/>
</dbReference>
<dbReference type="CDD" id="cd05389">
    <property type="entry name" value="CobQ_N"/>
    <property type="match status" value="1"/>
</dbReference>
<feature type="active site" description="Nucleophile" evidence="4">
    <location>
        <position position="329"/>
    </location>
</feature>
<dbReference type="Pfam" id="PF07685">
    <property type="entry name" value="GATase_3"/>
    <property type="match status" value="1"/>
</dbReference>
<name>A0A292YCJ8_9BACL</name>
<organism evidence="7 8">
    <name type="scientific">Effusibacillus lacus</name>
    <dbReference type="NCBI Taxonomy" id="1348429"/>
    <lineage>
        <taxon>Bacteria</taxon>
        <taxon>Bacillati</taxon>
        <taxon>Bacillota</taxon>
        <taxon>Bacilli</taxon>
        <taxon>Bacillales</taxon>
        <taxon>Alicyclobacillaceae</taxon>
        <taxon>Effusibacillus</taxon>
    </lineage>
</organism>
<dbReference type="EMBL" id="BDUF01000018">
    <property type="protein sequence ID" value="GAX89222.1"/>
    <property type="molecule type" value="Genomic_DNA"/>
</dbReference>
<dbReference type="PANTHER" id="PTHR21343:SF1">
    <property type="entry name" value="COBYRIC ACID SYNTHASE"/>
    <property type="match status" value="1"/>
</dbReference>
<evidence type="ECO:0000313" key="8">
    <source>
        <dbReference type="Proteomes" id="UP000217785"/>
    </source>
</evidence>
<dbReference type="NCBIfam" id="NF001989">
    <property type="entry name" value="PRK00784.1"/>
    <property type="match status" value="1"/>
</dbReference>
<comment type="similarity">
    <text evidence="4">Belongs to the CobB/CobQ family. CobQ subfamily.</text>
</comment>
<dbReference type="GO" id="GO:0015420">
    <property type="term" value="F:ABC-type vitamin B12 transporter activity"/>
    <property type="evidence" value="ECO:0007669"/>
    <property type="project" value="UniProtKB-UniRule"/>
</dbReference>
<gene>
    <name evidence="4" type="primary">cobQ</name>
    <name evidence="7" type="ORF">EFBL_0840</name>
</gene>
<evidence type="ECO:0000259" key="6">
    <source>
        <dbReference type="Pfam" id="PF07685"/>
    </source>
</evidence>
<dbReference type="GO" id="GO:0003824">
    <property type="term" value="F:catalytic activity"/>
    <property type="evidence" value="ECO:0007669"/>
    <property type="project" value="InterPro"/>
</dbReference>
<dbReference type="InterPro" id="IPR033949">
    <property type="entry name" value="CobQ_GATase1"/>
</dbReference>
<comment type="pathway">
    <text evidence="1 4">Cofactor biosynthesis; adenosylcobalamin biosynthesis.</text>
</comment>
<evidence type="ECO:0000256" key="4">
    <source>
        <dbReference type="HAMAP-Rule" id="MF_00028"/>
    </source>
</evidence>
<reference evidence="8" key="1">
    <citation type="submission" date="2017-07" db="EMBL/GenBank/DDBJ databases">
        <title>Draft genome sequence of Effusibacillus lacus strain skLN1.</title>
        <authorList>
            <person name="Watanabe M."/>
            <person name="Kojima H."/>
            <person name="Fukui M."/>
        </authorList>
    </citation>
    <scope>NUCLEOTIDE SEQUENCE [LARGE SCALE GENOMIC DNA]</scope>
    <source>
        <strain evidence="8">skLN1</strain>
    </source>
</reference>